<accession>A0A0B7FID5</accession>
<dbReference type="CDD" id="cd00067">
    <property type="entry name" value="GAL4"/>
    <property type="match status" value="1"/>
</dbReference>
<dbReference type="PROSITE" id="PS50048">
    <property type="entry name" value="ZN2_CY6_FUNGAL_2"/>
    <property type="match status" value="1"/>
</dbReference>
<dbReference type="AlphaFoldDB" id="A0A0B7FID5"/>
<feature type="domain" description="Zn(2)-C6 fungal-type" evidence="6">
    <location>
        <begin position="13"/>
        <end position="41"/>
    </location>
</feature>
<dbReference type="STRING" id="1108050.A0A0B7FID5"/>
<keyword evidence="2" id="KW-0238">DNA-binding</keyword>
<evidence type="ECO:0000256" key="4">
    <source>
        <dbReference type="ARBA" id="ARBA00023242"/>
    </source>
</evidence>
<keyword evidence="4" id="KW-0539">Nucleus</keyword>
<evidence type="ECO:0000313" key="7">
    <source>
        <dbReference type="EMBL" id="CEL55927.1"/>
    </source>
</evidence>
<name>A0A0B7FID5_THACB</name>
<evidence type="ECO:0000256" key="1">
    <source>
        <dbReference type="ARBA" id="ARBA00023015"/>
    </source>
</evidence>
<evidence type="ECO:0000313" key="8">
    <source>
        <dbReference type="Proteomes" id="UP000059188"/>
    </source>
</evidence>
<keyword evidence="3" id="KW-0804">Transcription</keyword>
<dbReference type="SMART" id="SM00066">
    <property type="entry name" value="GAL4"/>
    <property type="match status" value="1"/>
</dbReference>
<feature type="region of interest" description="Disordered" evidence="5">
    <location>
        <begin position="50"/>
        <end position="82"/>
    </location>
</feature>
<dbReference type="PROSITE" id="PS00463">
    <property type="entry name" value="ZN2_CY6_FUNGAL_1"/>
    <property type="match status" value="1"/>
</dbReference>
<sequence>MHPKRVSGPHPLSCITCRQRRKKCDRTRPTCDRCRAGGFTCLGYASRNTGRASVTPGSTLQDQATQVLRSSTSPDSGRSDASIPAQYCIRTSQSPEVASNIHNASDTPPQIQPPIILPQLLPTLPIVAPLADAFSNSESLADWMILDSFAPYTYTGSTEEAQINESSTGGLIDSRELVASLNLPSHGSTWASHSNNASTLKPTGGVYQALTVYMDPDTSAATVEYIFSQYQRAFKLMSFELTTRRENFVANCVLVGVTMSKGACWSLFIGAKIYEVAMSDYHVVLKKQYIKTLDKFERQIVLTKRNGMSMRELSGLLFAVLEASQLLLLA</sequence>
<protein>
    <recommendedName>
        <fullName evidence="6">Zn(2)-C6 fungal-type domain-containing protein</fullName>
    </recommendedName>
</protein>
<dbReference type="EMBL" id="LN679101">
    <property type="protein sequence ID" value="CEL55927.1"/>
    <property type="molecule type" value="Genomic_DNA"/>
</dbReference>
<evidence type="ECO:0000256" key="5">
    <source>
        <dbReference type="SAM" id="MobiDB-lite"/>
    </source>
</evidence>
<evidence type="ECO:0000256" key="3">
    <source>
        <dbReference type="ARBA" id="ARBA00023163"/>
    </source>
</evidence>
<keyword evidence="1" id="KW-0805">Transcription regulation</keyword>
<organism evidence="7 8">
    <name type="scientific">Thanatephorus cucumeris (strain AG1-IB / isolate 7/3/14)</name>
    <name type="common">Lettuce bottom rot fungus</name>
    <name type="synonym">Rhizoctonia solani</name>
    <dbReference type="NCBI Taxonomy" id="1108050"/>
    <lineage>
        <taxon>Eukaryota</taxon>
        <taxon>Fungi</taxon>
        <taxon>Dikarya</taxon>
        <taxon>Basidiomycota</taxon>
        <taxon>Agaricomycotina</taxon>
        <taxon>Agaricomycetes</taxon>
        <taxon>Cantharellales</taxon>
        <taxon>Ceratobasidiaceae</taxon>
        <taxon>Rhizoctonia</taxon>
        <taxon>Rhizoctonia solani AG-1</taxon>
    </lineage>
</organism>
<dbReference type="PANTHER" id="PTHR31069">
    <property type="entry name" value="OLEATE-ACTIVATED TRANSCRIPTION FACTOR 1-RELATED"/>
    <property type="match status" value="1"/>
</dbReference>
<gene>
    <name evidence="7" type="ORF">RSOLAG1IB_01940</name>
</gene>
<dbReference type="InterPro" id="IPR050675">
    <property type="entry name" value="OAF3"/>
</dbReference>
<keyword evidence="8" id="KW-1185">Reference proteome</keyword>
<dbReference type="Proteomes" id="UP000059188">
    <property type="component" value="Unassembled WGS sequence"/>
</dbReference>
<dbReference type="OrthoDB" id="3319472at2759"/>
<evidence type="ECO:0000259" key="6">
    <source>
        <dbReference type="PROSITE" id="PS50048"/>
    </source>
</evidence>
<dbReference type="SUPFAM" id="SSF57701">
    <property type="entry name" value="Zn2/Cys6 DNA-binding domain"/>
    <property type="match status" value="1"/>
</dbReference>
<evidence type="ECO:0000256" key="2">
    <source>
        <dbReference type="ARBA" id="ARBA00023125"/>
    </source>
</evidence>
<dbReference type="PANTHER" id="PTHR31069:SF32">
    <property type="entry name" value="ARGININE METABOLISM REGULATION PROTEIN II"/>
    <property type="match status" value="1"/>
</dbReference>
<reference evidence="7 8" key="1">
    <citation type="submission" date="2014-11" db="EMBL/GenBank/DDBJ databases">
        <authorList>
            <person name="Wibberg Daniel"/>
        </authorList>
    </citation>
    <scope>NUCLEOTIDE SEQUENCE [LARGE SCALE GENOMIC DNA]</scope>
    <source>
        <strain evidence="7">Rhizoctonia solani AG1-IB 7/3/14</strain>
    </source>
</reference>
<dbReference type="GO" id="GO:0008270">
    <property type="term" value="F:zinc ion binding"/>
    <property type="evidence" value="ECO:0007669"/>
    <property type="project" value="InterPro"/>
</dbReference>
<proteinExistence type="predicted"/>
<dbReference type="InterPro" id="IPR036864">
    <property type="entry name" value="Zn2-C6_fun-type_DNA-bd_sf"/>
</dbReference>
<dbReference type="Pfam" id="PF00172">
    <property type="entry name" value="Zn_clus"/>
    <property type="match status" value="1"/>
</dbReference>
<feature type="compositionally biased region" description="Polar residues" evidence="5">
    <location>
        <begin position="50"/>
        <end position="76"/>
    </location>
</feature>
<dbReference type="GO" id="GO:0000981">
    <property type="term" value="F:DNA-binding transcription factor activity, RNA polymerase II-specific"/>
    <property type="evidence" value="ECO:0007669"/>
    <property type="project" value="InterPro"/>
</dbReference>
<dbReference type="Gene3D" id="4.10.240.10">
    <property type="entry name" value="Zn(2)-C6 fungal-type DNA-binding domain"/>
    <property type="match status" value="1"/>
</dbReference>
<dbReference type="InterPro" id="IPR001138">
    <property type="entry name" value="Zn2Cys6_DnaBD"/>
</dbReference>
<dbReference type="GO" id="GO:0003677">
    <property type="term" value="F:DNA binding"/>
    <property type="evidence" value="ECO:0007669"/>
    <property type="project" value="UniProtKB-KW"/>
</dbReference>